<dbReference type="PROSITE" id="PS50943">
    <property type="entry name" value="HTH_CROC1"/>
    <property type="match status" value="1"/>
</dbReference>
<keyword evidence="2" id="KW-0614">Plasmid</keyword>
<geneLocation type="plasmid" evidence="2">
    <name>pHSJD-312</name>
</geneLocation>
<dbReference type="Pfam" id="PF13443">
    <property type="entry name" value="HTH_26"/>
    <property type="match status" value="1"/>
</dbReference>
<name>A0A386JC32_CLODI</name>
<dbReference type="CDD" id="cd00093">
    <property type="entry name" value="HTH_XRE"/>
    <property type="match status" value="1"/>
</dbReference>
<dbReference type="RefSeq" id="WP_021382327.1">
    <property type="nucleotide sequence ID" value="NZ_LJCL01000008.1"/>
</dbReference>
<sequence length="69" mass="7983">MIRIKISELLGKCKMSRIELSEKTGIRPSTITALYNETIKRIDIDMLDKLCDVFDCNIEDIIEHVKDVD</sequence>
<evidence type="ECO:0000313" key="2">
    <source>
        <dbReference type="EMBL" id="AYD68720.1"/>
    </source>
</evidence>
<evidence type="ECO:0000259" key="1">
    <source>
        <dbReference type="PROSITE" id="PS50943"/>
    </source>
</evidence>
<dbReference type="AlphaFoldDB" id="A0A386JC32"/>
<organism evidence="2">
    <name type="scientific">Clostridioides difficile</name>
    <name type="common">Peptoclostridium difficile</name>
    <dbReference type="NCBI Taxonomy" id="1496"/>
    <lineage>
        <taxon>Bacteria</taxon>
        <taxon>Bacillati</taxon>
        <taxon>Bacillota</taxon>
        <taxon>Clostridia</taxon>
        <taxon>Peptostreptococcales</taxon>
        <taxon>Peptostreptococcaceae</taxon>
        <taxon>Clostridioides</taxon>
    </lineage>
</organism>
<reference evidence="2" key="1">
    <citation type="journal article" date="2018" name="Sci. Rep.">
        <title>Novel Clade C-I Clostridium difficile strains escape diagnostic tests, differ in pathogenicity potential and carry toxins on extrachromosomal elements.</title>
        <authorList>
            <person name="Ramirez-Vargas G."/>
            <person name="Lopez-Urena D."/>
            <person name="Badilla A."/>
            <person name="Orozco-Aguilar J."/>
            <person name="Murillo T."/>
            <person name="Rojas P."/>
            <person name="Riedel T."/>
            <person name="Overmann J."/>
            <person name="Gonzalez G."/>
            <person name="Chaves-Olarte E."/>
            <person name="Quesada-Gomez C."/>
            <person name="Rodriguez C."/>
        </authorList>
    </citation>
    <scope>NUCLEOTIDE SEQUENCE</scope>
    <source>
        <strain evidence="2">HSJD-312</strain>
        <plasmid evidence="2">pHSJD-312</plasmid>
    </source>
</reference>
<dbReference type="EMBL" id="MG973074">
    <property type="protein sequence ID" value="AYD68720.1"/>
    <property type="molecule type" value="Genomic_DNA"/>
</dbReference>
<protein>
    <submittedName>
        <fullName evidence="2">XRE family transcriptional regulator</fullName>
    </submittedName>
</protein>
<feature type="domain" description="HTH cro/C1-type" evidence="1">
    <location>
        <begin position="6"/>
        <end position="61"/>
    </location>
</feature>
<accession>A0A386JC32</accession>
<dbReference type="SUPFAM" id="SSF47413">
    <property type="entry name" value="lambda repressor-like DNA-binding domains"/>
    <property type="match status" value="1"/>
</dbReference>
<dbReference type="GO" id="GO:0003677">
    <property type="term" value="F:DNA binding"/>
    <property type="evidence" value="ECO:0007669"/>
    <property type="project" value="InterPro"/>
</dbReference>
<dbReference type="PANTHER" id="PTHR37301">
    <property type="entry name" value="DNA-BINDING PROTEIN-RELATED"/>
    <property type="match status" value="1"/>
</dbReference>
<dbReference type="PANTHER" id="PTHR37301:SF1">
    <property type="entry name" value="DNA-BINDING PROTEIN"/>
    <property type="match status" value="1"/>
</dbReference>
<dbReference type="InterPro" id="IPR001387">
    <property type="entry name" value="Cro/C1-type_HTH"/>
</dbReference>
<dbReference type="Gene3D" id="1.10.260.40">
    <property type="entry name" value="lambda repressor-like DNA-binding domains"/>
    <property type="match status" value="1"/>
</dbReference>
<proteinExistence type="predicted"/>
<dbReference type="SMART" id="SM00530">
    <property type="entry name" value="HTH_XRE"/>
    <property type="match status" value="1"/>
</dbReference>
<gene>
    <name evidence="2" type="ORF">pHSJD-312_00099</name>
</gene>
<dbReference type="InterPro" id="IPR010982">
    <property type="entry name" value="Lambda_DNA-bd_dom_sf"/>
</dbReference>